<protein>
    <submittedName>
        <fullName evidence="4">Fic family protein</fullName>
    </submittedName>
</protein>
<dbReference type="InterPro" id="IPR003812">
    <property type="entry name" value="Fido"/>
</dbReference>
<dbReference type="Pfam" id="PF02661">
    <property type="entry name" value="Fic"/>
    <property type="match status" value="1"/>
</dbReference>
<dbReference type="PANTHER" id="PTHR13504">
    <property type="entry name" value="FIDO DOMAIN-CONTAINING PROTEIN DDB_G0283145"/>
    <property type="match status" value="1"/>
</dbReference>
<dbReference type="EMBL" id="LSDC01000108">
    <property type="protein sequence ID" value="KXB57947.1"/>
    <property type="molecule type" value="Genomic_DNA"/>
</dbReference>
<dbReference type="Gene3D" id="1.10.3290.10">
    <property type="entry name" value="Fido-like domain"/>
    <property type="match status" value="1"/>
</dbReference>
<dbReference type="PROSITE" id="PS51459">
    <property type="entry name" value="FIDO"/>
    <property type="match status" value="1"/>
</dbReference>
<feature type="binding site" evidence="2">
    <location>
        <begin position="274"/>
        <end position="275"/>
    </location>
    <ligand>
        <name>ATP</name>
        <dbReference type="ChEBI" id="CHEBI:30616"/>
    </ligand>
</feature>
<evidence type="ECO:0000313" key="5">
    <source>
        <dbReference type="Proteomes" id="UP000070355"/>
    </source>
</evidence>
<dbReference type="GO" id="GO:0005524">
    <property type="term" value="F:ATP binding"/>
    <property type="evidence" value="ECO:0007669"/>
    <property type="project" value="UniProtKB-KW"/>
</dbReference>
<evidence type="ECO:0000259" key="3">
    <source>
        <dbReference type="PROSITE" id="PS51459"/>
    </source>
</evidence>
<evidence type="ECO:0000256" key="1">
    <source>
        <dbReference type="PIRSR" id="PIRSR640198-1"/>
    </source>
</evidence>
<dbReference type="SUPFAM" id="SSF140931">
    <property type="entry name" value="Fic-like"/>
    <property type="match status" value="1"/>
</dbReference>
<reference evidence="5" key="1">
    <citation type="submission" date="2016-01" db="EMBL/GenBank/DDBJ databases">
        <authorList>
            <person name="Mitreva M."/>
            <person name="Pepin K.H."/>
            <person name="Mihindukulasuriya K.A."/>
            <person name="Fulton R."/>
            <person name="Fronick C."/>
            <person name="O'Laughlin M."/>
            <person name="Miner T."/>
            <person name="Herter B."/>
            <person name="Rosa B.A."/>
            <person name="Cordes M."/>
            <person name="Tomlinson C."/>
            <person name="Wollam A."/>
            <person name="Palsikar V.B."/>
            <person name="Mardis E.R."/>
            <person name="Wilson R.K."/>
        </authorList>
    </citation>
    <scope>NUCLEOTIDE SEQUENCE [LARGE SCALE GENOMIC DNA]</scope>
    <source>
        <strain evidence="5">DNF01167</strain>
    </source>
</reference>
<feature type="active site" evidence="1">
    <location>
        <position position="233"/>
    </location>
</feature>
<feature type="binding site" evidence="2">
    <location>
        <position position="286"/>
    </location>
    <ligand>
        <name>ATP</name>
        <dbReference type="ChEBI" id="CHEBI:30616"/>
    </ligand>
</feature>
<evidence type="ECO:0000256" key="2">
    <source>
        <dbReference type="PIRSR" id="PIRSR640198-2"/>
    </source>
</evidence>
<organism evidence="4 5">
    <name type="scientific">Gemella haemolysans</name>
    <dbReference type="NCBI Taxonomy" id="1379"/>
    <lineage>
        <taxon>Bacteria</taxon>
        <taxon>Bacillati</taxon>
        <taxon>Bacillota</taxon>
        <taxon>Bacilli</taxon>
        <taxon>Bacillales</taxon>
        <taxon>Gemellaceae</taxon>
        <taxon>Gemella</taxon>
    </lineage>
</organism>
<comment type="caution">
    <text evidence="4">The sequence shown here is derived from an EMBL/GenBank/DDBJ whole genome shotgun (WGS) entry which is preliminary data.</text>
</comment>
<name>A0A133ZR45_9BACL</name>
<evidence type="ECO:0000313" key="4">
    <source>
        <dbReference type="EMBL" id="KXB57947.1"/>
    </source>
</evidence>
<sequence length="404" mass="46814">MNKYYPLEKLFHMNFDIENEYNNRIHSPSTSVTSLKINPLIKGVRKPEEYPLFIYNSAELILILEKIYTNSAEIIAKQSVLPEAAQEKFFNLLLINELQSTNEIESIHSSKREISEALSKKDSDSPNLRRFAGMATLYSYLDKEVQILEPKDFRKIYDVLVGDEVSKEDVLDGEFFRKESVSVYAGNDIIHHGLATEDDINNGLADLIRFMNYDNLPKLYKIFIGHYYFEYIHPFYDGNGRVGRYLLAKSLTSVVDIFTAITLSYSINRNKNKYYKSFEKTSHPLNKGDMTLFVKENLELLVSGQEHILSFLTENIEKMFIARNYINDNIADDKLKNILFLLLQSHLFSAKDALISHDEVSNILGISKRTLNKYLEENEDKITVIKKNPKIYTLSEDFLAKIFE</sequence>
<dbReference type="PATRIC" id="fig|1379.3.peg.1508"/>
<dbReference type="AlphaFoldDB" id="A0A133ZR45"/>
<accession>A0A133ZR45</accession>
<proteinExistence type="predicted"/>
<feature type="domain" description="Fido" evidence="3">
    <location>
        <begin position="148"/>
        <end position="296"/>
    </location>
</feature>
<gene>
    <name evidence="4" type="ORF">HMPREF3186_01519</name>
</gene>
<dbReference type="Proteomes" id="UP000070355">
    <property type="component" value="Unassembled WGS sequence"/>
</dbReference>
<dbReference type="RefSeq" id="WP_060914595.1">
    <property type="nucleotide sequence ID" value="NZ_KQ959985.1"/>
</dbReference>
<dbReference type="InterPro" id="IPR036597">
    <property type="entry name" value="Fido-like_dom_sf"/>
</dbReference>
<dbReference type="OrthoDB" id="9813719at2"/>
<keyword evidence="2" id="KW-0547">Nucleotide-binding</keyword>
<dbReference type="STRING" id="1379.HMPREF3186_01519"/>
<dbReference type="InterPro" id="IPR040198">
    <property type="entry name" value="Fido_containing"/>
</dbReference>
<keyword evidence="2" id="KW-0067">ATP-binding</keyword>
<dbReference type="PANTHER" id="PTHR13504:SF40">
    <property type="entry name" value="FIDO DOMAIN-CONTAINING PROTEIN"/>
    <property type="match status" value="1"/>
</dbReference>
<feature type="binding site" evidence="2">
    <location>
        <begin position="237"/>
        <end position="244"/>
    </location>
    <ligand>
        <name>ATP</name>
        <dbReference type="ChEBI" id="CHEBI:30616"/>
    </ligand>
</feature>